<sequence length="107" mass="12662">MSSKFAILMRAHRAGSIYGRVLGVITSGNQKWEDRPLWFDAYSAHPPFEEPIFNIRRPKYDEPLRKIFYPEDMERARKMFEASGEEPKHDLHSIDDQQLVQQKQARE</sequence>
<dbReference type="AlphaFoldDB" id="A0A1I8B371"/>
<feature type="region of interest" description="Disordered" evidence="1">
    <location>
        <begin position="78"/>
        <end position="107"/>
    </location>
</feature>
<evidence type="ECO:0000313" key="3">
    <source>
        <dbReference type="Proteomes" id="UP000095281"/>
    </source>
</evidence>
<dbReference type="GO" id="GO:0006412">
    <property type="term" value="P:translation"/>
    <property type="evidence" value="ECO:0007669"/>
    <property type="project" value="InterPro"/>
</dbReference>
<evidence type="ECO:0000259" key="2">
    <source>
        <dbReference type="Pfam" id="PF10484"/>
    </source>
</evidence>
<dbReference type="GO" id="GO:0005739">
    <property type="term" value="C:mitochondrion"/>
    <property type="evidence" value="ECO:0007669"/>
    <property type="project" value="InterPro"/>
</dbReference>
<evidence type="ECO:0000313" key="4">
    <source>
        <dbReference type="WBParaSite" id="MhA1_Contig133.frz3.gene26"/>
    </source>
</evidence>
<organism evidence="3 4">
    <name type="scientific">Meloidogyne hapla</name>
    <name type="common">Root-knot nematode worm</name>
    <dbReference type="NCBI Taxonomy" id="6305"/>
    <lineage>
        <taxon>Eukaryota</taxon>
        <taxon>Metazoa</taxon>
        <taxon>Ecdysozoa</taxon>
        <taxon>Nematoda</taxon>
        <taxon>Chromadorea</taxon>
        <taxon>Rhabditida</taxon>
        <taxon>Tylenchina</taxon>
        <taxon>Tylenchomorpha</taxon>
        <taxon>Tylenchoidea</taxon>
        <taxon>Meloidogynidae</taxon>
        <taxon>Meloidogyninae</taxon>
        <taxon>Meloidogyne</taxon>
    </lineage>
</organism>
<accession>A0A1I8B371</accession>
<evidence type="ECO:0000256" key="1">
    <source>
        <dbReference type="SAM" id="MobiDB-lite"/>
    </source>
</evidence>
<dbReference type="WBParaSite" id="MhA1_Contig133.frz3.gene26">
    <property type="protein sequence ID" value="MhA1_Contig133.frz3.gene26"/>
    <property type="gene ID" value="MhA1_Contig133.frz3.gene26"/>
</dbReference>
<dbReference type="Pfam" id="PF10484">
    <property type="entry name" value="MRP-S23"/>
    <property type="match status" value="1"/>
</dbReference>
<feature type="domain" description="Small ribosomal subunit protein mS23 conserved" evidence="2">
    <location>
        <begin position="10"/>
        <end position="88"/>
    </location>
</feature>
<protein>
    <submittedName>
        <fullName evidence="4">MRP-S23 domain-containing protein</fullName>
    </submittedName>
</protein>
<dbReference type="GO" id="GO:0005840">
    <property type="term" value="C:ribosome"/>
    <property type="evidence" value="ECO:0007669"/>
    <property type="project" value="InterPro"/>
</dbReference>
<dbReference type="PANTHER" id="PTHR15925">
    <property type="entry name" value="MITOCHONDRIAL RIBOSOMAL PROTEIN S23"/>
    <property type="match status" value="1"/>
</dbReference>
<dbReference type="GO" id="GO:0003735">
    <property type="term" value="F:structural constituent of ribosome"/>
    <property type="evidence" value="ECO:0007669"/>
    <property type="project" value="InterPro"/>
</dbReference>
<keyword evidence="3" id="KW-1185">Reference proteome</keyword>
<feature type="compositionally biased region" description="Polar residues" evidence="1">
    <location>
        <begin position="96"/>
        <end position="107"/>
    </location>
</feature>
<name>A0A1I8B371_MELHA</name>
<dbReference type="InterPro" id="IPR023611">
    <property type="entry name" value="mS23_dom_met"/>
</dbReference>
<proteinExistence type="predicted"/>
<dbReference type="PANTHER" id="PTHR15925:SF2">
    <property type="entry name" value="SMALL RIBOSOMAL SUBUNIT PROTEIN MS23"/>
    <property type="match status" value="1"/>
</dbReference>
<feature type="compositionally biased region" description="Basic and acidic residues" evidence="1">
    <location>
        <begin position="78"/>
        <end position="95"/>
    </location>
</feature>
<reference evidence="4" key="1">
    <citation type="submission" date="2016-11" db="UniProtKB">
        <authorList>
            <consortium name="WormBaseParasite"/>
        </authorList>
    </citation>
    <scope>IDENTIFICATION</scope>
</reference>
<dbReference type="OMA" id="YPEDMER"/>
<dbReference type="InterPro" id="IPR019520">
    <property type="entry name" value="Ribosomal_mS23_met"/>
</dbReference>
<dbReference type="Proteomes" id="UP000095281">
    <property type="component" value="Unplaced"/>
</dbReference>